<evidence type="ECO:0000313" key="6">
    <source>
        <dbReference type="Proteomes" id="UP000703893"/>
    </source>
</evidence>
<dbReference type="Proteomes" id="UP000703893">
    <property type="component" value="Unassembled WGS sequence"/>
</dbReference>
<dbReference type="InterPro" id="IPR002747">
    <property type="entry name" value="SAM_OH_AdoTrfase"/>
</dbReference>
<sequence length="206" mass="21807">GVTPQGVREGAWVLSTAYNLFPDGTVFIGVVDPGVGGARRGVAIYTRRYAFVGPDNGLLYPAAVTDGIEKAVALAIPPDASPTFHGRDVFAPAAARISRGESTEGPPVVDLVPLTFHLYGREGEVVRIDPFGNIITNLLPEVGKKSYRLTLGRIEATLPWVPTYNAAPESELVVVTGSAGTLEIAMKEKSAEAKLAPDLGQRIVLE</sequence>
<feature type="non-terminal residue" evidence="5">
    <location>
        <position position="1"/>
    </location>
</feature>
<reference evidence="5 6" key="1">
    <citation type="submission" date="2019-03" db="EMBL/GenBank/DDBJ databases">
        <title>Lake Tanganyika Metagenome-Assembled Genomes (MAGs).</title>
        <authorList>
            <person name="Tran P."/>
        </authorList>
    </citation>
    <scope>NUCLEOTIDE SEQUENCE [LARGE SCALE GENOMIC DNA]</scope>
    <source>
        <strain evidence="5">K_DeepCast_65m_m2_236</strain>
    </source>
</reference>
<dbReference type="InterPro" id="IPR023228">
    <property type="entry name" value="SAM_OH_AdoTrfase_N_sf"/>
</dbReference>
<dbReference type="InterPro" id="IPR046469">
    <property type="entry name" value="SAM_HAT_N"/>
</dbReference>
<evidence type="ECO:0000256" key="1">
    <source>
        <dbReference type="ARBA" id="ARBA00022691"/>
    </source>
</evidence>
<evidence type="ECO:0000259" key="3">
    <source>
        <dbReference type="Pfam" id="PF01887"/>
    </source>
</evidence>
<dbReference type="Pfam" id="PF01887">
    <property type="entry name" value="SAM_HAT_N"/>
    <property type="match status" value="1"/>
</dbReference>
<dbReference type="Gene3D" id="3.40.50.10790">
    <property type="entry name" value="S-adenosyl-l-methionine hydroxide adenosyltransferase, N-terminal"/>
    <property type="match status" value="1"/>
</dbReference>
<organism evidence="5 6">
    <name type="scientific">Candidatus Tanganyikabacteria bacterium</name>
    <dbReference type="NCBI Taxonomy" id="2961651"/>
    <lineage>
        <taxon>Bacteria</taxon>
        <taxon>Bacillati</taxon>
        <taxon>Candidatus Sericytochromatia</taxon>
        <taxon>Candidatus Tanganyikabacteria</taxon>
    </lineage>
</organism>
<dbReference type="InterPro" id="IPR046470">
    <property type="entry name" value="SAM_HAT_C"/>
</dbReference>
<dbReference type="EMBL" id="VGJX01000620">
    <property type="protein sequence ID" value="MBM3275545.1"/>
    <property type="molecule type" value="Genomic_DNA"/>
</dbReference>
<name>A0A937X742_9BACT</name>
<feature type="domain" description="S-adenosyl-l-methionine hydroxide adenosyltransferase N-terminal" evidence="3">
    <location>
        <begin position="2"/>
        <end position="104"/>
    </location>
</feature>
<feature type="domain" description="S-adenosyl-l-methionine hydroxide adenosyltransferase C-terminal" evidence="4">
    <location>
        <begin position="123"/>
        <end position="203"/>
    </location>
</feature>
<protein>
    <submittedName>
        <fullName evidence="5">SAM-dependent chlorinase/fluorinase</fullName>
    </submittedName>
</protein>
<dbReference type="SUPFAM" id="SSF101852">
    <property type="entry name" value="Bacterial fluorinating enzyme, C-terminal domain"/>
    <property type="match status" value="1"/>
</dbReference>
<evidence type="ECO:0000259" key="4">
    <source>
        <dbReference type="Pfam" id="PF20257"/>
    </source>
</evidence>
<dbReference type="Gene3D" id="2.40.30.90">
    <property type="entry name" value="Bacterial fluorinating enzyme like"/>
    <property type="match status" value="1"/>
</dbReference>
<evidence type="ECO:0000256" key="2">
    <source>
        <dbReference type="ARBA" id="ARBA00024035"/>
    </source>
</evidence>
<comment type="caution">
    <text evidence="5">The sequence shown here is derived from an EMBL/GenBank/DDBJ whole genome shotgun (WGS) entry which is preliminary data.</text>
</comment>
<gene>
    <name evidence="5" type="ORF">FJZ00_10345</name>
</gene>
<evidence type="ECO:0000313" key="5">
    <source>
        <dbReference type="EMBL" id="MBM3275545.1"/>
    </source>
</evidence>
<accession>A0A937X742</accession>
<proteinExistence type="inferred from homology"/>
<comment type="similarity">
    <text evidence="2">Belongs to the SAM hydrolase / SAM-dependent halogenase family.</text>
</comment>
<dbReference type="Pfam" id="PF20257">
    <property type="entry name" value="SAM_HAT_C"/>
    <property type="match status" value="1"/>
</dbReference>
<dbReference type="SUPFAM" id="SSF102522">
    <property type="entry name" value="Bacterial fluorinating enzyme, N-terminal domain"/>
    <property type="match status" value="1"/>
</dbReference>
<dbReference type="PANTHER" id="PTHR35092">
    <property type="entry name" value="CHLORINASE MJ1651"/>
    <property type="match status" value="1"/>
</dbReference>
<keyword evidence="1" id="KW-0949">S-adenosyl-L-methionine</keyword>
<dbReference type="InterPro" id="IPR023227">
    <property type="entry name" value="SAM_OH_AdoTrfase_C_sf"/>
</dbReference>
<dbReference type="AlphaFoldDB" id="A0A937X742"/>
<dbReference type="PANTHER" id="PTHR35092:SF1">
    <property type="entry name" value="CHLORINASE MJ1651"/>
    <property type="match status" value="1"/>
</dbReference>